<feature type="compositionally biased region" description="Basic and acidic residues" evidence="1">
    <location>
        <begin position="64"/>
        <end position="93"/>
    </location>
</feature>
<evidence type="ECO:0000313" key="3">
    <source>
        <dbReference type="Proteomes" id="UP001321453"/>
    </source>
</evidence>
<dbReference type="EMBL" id="JAUCGR010000001">
    <property type="protein sequence ID" value="MDM7830359.1"/>
    <property type="molecule type" value="Genomic_DNA"/>
</dbReference>
<organism evidence="2 3">
    <name type="scientific">Cellulomonas edaphi</name>
    <dbReference type="NCBI Taxonomy" id="3053468"/>
    <lineage>
        <taxon>Bacteria</taxon>
        <taxon>Bacillati</taxon>
        <taxon>Actinomycetota</taxon>
        <taxon>Actinomycetes</taxon>
        <taxon>Micrococcales</taxon>
        <taxon>Cellulomonadaceae</taxon>
        <taxon>Cellulomonas</taxon>
    </lineage>
</organism>
<feature type="region of interest" description="Disordered" evidence="1">
    <location>
        <begin position="61"/>
        <end position="113"/>
    </location>
</feature>
<protein>
    <recommendedName>
        <fullName evidence="4">DUF5709 domain-containing protein</fullName>
    </recommendedName>
</protein>
<name>A0ABT7S5V4_9CELL</name>
<feature type="compositionally biased region" description="Basic and acidic residues" evidence="1">
    <location>
        <begin position="16"/>
        <end position="26"/>
    </location>
</feature>
<sequence>MSNDDISAMPSTTTHGKPDVLDDGDTARIVEGDAVGHLVPDDGDEVLDHGETARVVEGEGLAEAGHRHDADVTGHRHDADVTGDVTGHRHQDGVLDDGETAQVVETDGPPKGP</sequence>
<reference evidence="2 3" key="1">
    <citation type="submission" date="2023-06" db="EMBL/GenBank/DDBJ databases">
        <title>Cellulomonas sp. MW9 Whole genome sequence.</title>
        <authorList>
            <person name="Park S."/>
        </authorList>
    </citation>
    <scope>NUCLEOTIDE SEQUENCE [LARGE SCALE GENOMIC DNA]</scope>
    <source>
        <strain evidence="2 3">MW9</strain>
    </source>
</reference>
<accession>A0ABT7S5V4</accession>
<evidence type="ECO:0008006" key="4">
    <source>
        <dbReference type="Google" id="ProtNLM"/>
    </source>
</evidence>
<keyword evidence="3" id="KW-1185">Reference proteome</keyword>
<dbReference type="RefSeq" id="WP_289445255.1">
    <property type="nucleotide sequence ID" value="NZ_JAUCGR010000001.1"/>
</dbReference>
<evidence type="ECO:0000256" key="1">
    <source>
        <dbReference type="SAM" id="MobiDB-lite"/>
    </source>
</evidence>
<proteinExistence type="predicted"/>
<feature type="region of interest" description="Disordered" evidence="1">
    <location>
        <begin position="1"/>
        <end position="26"/>
    </location>
</feature>
<gene>
    <name evidence="2" type="ORF">QRT05_03360</name>
</gene>
<evidence type="ECO:0000313" key="2">
    <source>
        <dbReference type="EMBL" id="MDM7830359.1"/>
    </source>
</evidence>
<comment type="caution">
    <text evidence="2">The sequence shown here is derived from an EMBL/GenBank/DDBJ whole genome shotgun (WGS) entry which is preliminary data.</text>
</comment>
<dbReference type="Proteomes" id="UP001321453">
    <property type="component" value="Unassembled WGS sequence"/>
</dbReference>
<feature type="compositionally biased region" description="Polar residues" evidence="1">
    <location>
        <begin position="1"/>
        <end position="15"/>
    </location>
</feature>